<dbReference type="EMBL" id="JBHSHC010000060">
    <property type="protein sequence ID" value="MFC4767458.1"/>
    <property type="molecule type" value="Genomic_DNA"/>
</dbReference>
<evidence type="ECO:0000313" key="1">
    <source>
        <dbReference type="EMBL" id="MFC4767458.1"/>
    </source>
</evidence>
<sequence length="338" mass="35937">MLYEHVQAAGVRRLAIIGLAKHAGKTTAMNTIIEEASQAGVSLSLQSIGVDGERFDALIGVEKPSVQAPVGTMLATAADALEQGNARLELLEATGIPSAMGEIFIARVVEAGSVVLAGVRLVEHARQILSKLEKWVPQLQIIDGAFDRIASATPDLADGIVVCTGASVGRTVADVARETRSALARLRMPGITEDWQRELAFLARTSDCIVAGAADIPARVLKGVSPFLLHPQSDPNWPEGAAAVAMPGVVTDRVLDMLEGAVQTLIVKDGTHMMGSLARWKRFERQGARILAERSIRIAAVTVNSMSVEGYRLPQKDLLEAITEVAEGLPVVDSIHSH</sequence>
<protein>
    <submittedName>
        <fullName evidence="1">Uncharacterized protein</fullName>
    </submittedName>
</protein>
<name>A0ABV9Q147_9BACL</name>
<accession>A0ABV9Q147</accession>
<evidence type="ECO:0000313" key="2">
    <source>
        <dbReference type="Proteomes" id="UP001596002"/>
    </source>
</evidence>
<reference evidence="2" key="1">
    <citation type="journal article" date="2019" name="Int. J. Syst. Evol. Microbiol.">
        <title>The Global Catalogue of Microorganisms (GCM) 10K type strain sequencing project: providing services to taxonomists for standard genome sequencing and annotation.</title>
        <authorList>
            <consortium name="The Broad Institute Genomics Platform"/>
            <consortium name="The Broad Institute Genome Sequencing Center for Infectious Disease"/>
            <person name="Wu L."/>
            <person name="Ma J."/>
        </authorList>
    </citation>
    <scope>NUCLEOTIDE SEQUENCE [LARGE SCALE GENOMIC DNA]</scope>
    <source>
        <strain evidence="2">WYCCWR 12678</strain>
    </source>
</reference>
<gene>
    <name evidence="1" type="ORF">ACFO8Q_08785</name>
</gene>
<dbReference type="RefSeq" id="WP_380025379.1">
    <property type="nucleotide sequence ID" value="NZ_JBHSHC010000060.1"/>
</dbReference>
<keyword evidence="2" id="KW-1185">Reference proteome</keyword>
<organism evidence="1 2">
    <name type="scientific">Effusibacillus consociatus</name>
    <dbReference type="NCBI Taxonomy" id="1117041"/>
    <lineage>
        <taxon>Bacteria</taxon>
        <taxon>Bacillati</taxon>
        <taxon>Bacillota</taxon>
        <taxon>Bacilli</taxon>
        <taxon>Bacillales</taxon>
        <taxon>Alicyclobacillaceae</taxon>
        <taxon>Effusibacillus</taxon>
    </lineage>
</organism>
<proteinExistence type="predicted"/>
<comment type="caution">
    <text evidence="1">The sequence shown here is derived from an EMBL/GenBank/DDBJ whole genome shotgun (WGS) entry which is preliminary data.</text>
</comment>
<dbReference type="Proteomes" id="UP001596002">
    <property type="component" value="Unassembled WGS sequence"/>
</dbReference>